<accession>A0ABR0E3T6</accession>
<dbReference type="PROSITE" id="PS51819">
    <property type="entry name" value="VOC"/>
    <property type="match status" value="1"/>
</dbReference>
<dbReference type="SUPFAM" id="SSF54593">
    <property type="entry name" value="Glyoxalase/Bleomycin resistance protein/Dihydroxybiphenyl dioxygenase"/>
    <property type="match status" value="1"/>
</dbReference>
<gene>
    <name evidence="2" type="ORF">PRZ48_012048</name>
</gene>
<dbReference type="EMBL" id="JAXOVC010000010">
    <property type="protein sequence ID" value="KAK4496069.1"/>
    <property type="molecule type" value="Genomic_DNA"/>
</dbReference>
<proteinExistence type="predicted"/>
<reference evidence="2 3" key="1">
    <citation type="journal article" date="2023" name="G3 (Bethesda)">
        <title>A chromosome-level genome assembly of Zasmidium syzygii isolated from banana leaves.</title>
        <authorList>
            <person name="van Westerhoven A.C."/>
            <person name="Mehrabi R."/>
            <person name="Talebi R."/>
            <person name="Steentjes M.B.F."/>
            <person name="Corcolon B."/>
            <person name="Chong P.A."/>
            <person name="Kema G.H.J."/>
            <person name="Seidl M.F."/>
        </authorList>
    </citation>
    <scope>NUCLEOTIDE SEQUENCE [LARGE SCALE GENOMIC DNA]</scope>
    <source>
        <strain evidence="2 3">P124</strain>
    </source>
</reference>
<protein>
    <recommendedName>
        <fullName evidence="1">VOC domain-containing protein</fullName>
    </recommendedName>
</protein>
<feature type="domain" description="VOC" evidence="1">
    <location>
        <begin position="21"/>
        <end position="194"/>
    </location>
</feature>
<dbReference type="PANTHER" id="PTHR10374">
    <property type="entry name" value="LACTOYLGLUTATHIONE LYASE GLYOXALASE I"/>
    <property type="match status" value="1"/>
</dbReference>
<keyword evidence="3" id="KW-1185">Reference proteome</keyword>
<evidence type="ECO:0000313" key="2">
    <source>
        <dbReference type="EMBL" id="KAK4496069.1"/>
    </source>
</evidence>
<sequence>MPVPHIVGTDHKQPAETAGYSINHLALIVSDIKSIRHFYGDILGLRHIVTHEASPTYQVTYMGHPTNEAGFQTGEELLRNLRYRDGLIEFLHSIGLDTSKTHLTVDDVRTGGFFHLGFVVPDVRAAEKRLKEFGVPILRALRDSNIEPGSDVAKWWGLDRAHDLEAIVGTRAMKLENILLVTDPEGNVVEIVERE</sequence>
<dbReference type="Gene3D" id="3.10.180.10">
    <property type="entry name" value="2,3-Dihydroxybiphenyl 1,2-Dioxygenase, domain 1"/>
    <property type="match status" value="1"/>
</dbReference>
<dbReference type="Proteomes" id="UP001305779">
    <property type="component" value="Unassembled WGS sequence"/>
</dbReference>
<dbReference type="Pfam" id="PF00903">
    <property type="entry name" value="Glyoxalase"/>
    <property type="match status" value="1"/>
</dbReference>
<evidence type="ECO:0000259" key="1">
    <source>
        <dbReference type="PROSITE" id="PS51819"/>
    </source>
</evidence>
<dbReference type="InterPro" id="IPR004360">
    <property type="entry name" value="Glyas_Fos-R_dOase_dom"/>
</dbReference>
<evidence type="ECO:0000313" key="3">
    <source>
        <dbReference type="Proteomes" id="UP001305779"/>
    </source>
</evidence>
<dbReference type="InterPro" id="IPR029068">
    <property type="entry name" value="Glyas_Bleomycin-R_OHBP_Dase"/>
</dbReference>
<dbReference type="PANTHER" id="PTHR10374:SF19">
    <property type="entry name" value="LYASE (GLO1), PUTATIVE (AFU_ORTHOLOGUE AFUA_2G13550)-RELATED"/>
    <property type="match status" value="1"/>
</dbReference>
<name>A0ABR0E3T6_ZASCE</name>
<organism evidence="2 3">
    <name type="scientific">Zasmidium cellare</name>
    <name type="common">Wine cellar mold</name>
    <name type="synonym">Racodium cellare</name>
    <dbReference type="NCBI Taxonomy" id="395010"/>
    <lineage>
        <taxon>Eukaryota</taxon>
        <taxon>Fungi</taxon>
        <taxon>Dikarya</taxon>
        <taxon>Ascomycota</taxon>
        <taxon>Pezizomycotina</taxon>
        <taxon>Dothideomycetes</taxon>
        <taxon>Dothideomycetidae</taxon>
        <taxon>Mycosphaerellales</taxon>
        <taxon>Mycosphaerellaceae</taxon>
        <taxon>Zasmidium</taxon>
    </lineage>
</organism>
<comment type="caution">
    <text evidence="2">The sequence shown here is derived from an EMBL/GenBank/DDBJ whole genome shotgun (WGS) entry which is preliminary data.</text>
</comment>
<dbReference type="InterPro" id="IPR037523">
    <property type="entry name" value="VOC_core"/>
</dbReference>